<feature type="transmembrane region" description="Helical" evidence="9">
    <location>
        <begin position="95"/>
        <end position="114"/>
    </location>
</feature>
<feature type="chain" id="PRO_5025639928" evidence="10">
    <location>
        <begin position="23"/>
        <end position="497"/>
    </location>
</feature>
<organism evidence="11 12">
    <name type="scientific">Haematococcus lacustris</name>
    <name type="common">Green alga</name>
    <name type="synonym">Haematococcus pluvialis</name>
    <dbReference type="NCBI Taxonomy" id="44745"/>
    <lineage>
        <taxon>Eukaryota</taxon>
        <taxon>Viridiplantae</taxon>
        <taxon>Chlorophyta</taxon>
        <taxon>core chlorophytes</taxon>
        <taxon>Chlorophyceae</taxon>
        <taxon>CS clade</taxon>
        <taxon>Chlamydomonadales</taxon>
        <taxon>Haematococcaceae</taxon>
        <taxon>Haematococcus</taxon>
    </lineage>
</organism>
<feature type="transmembrane region" description="Helical" evidence="9">
    <location>
        <begin position="349"/>
        <end position="371"/>
    </location>
</feature>
<feature type="transmembrane region" description="Helical" evidence="9">
    <location>
        <begin position="192"/>
        <end position="212"/>
    </location>
</feature>
<feature type="transmembrane region" description="Helical" evidence="9">
    <location>
        <begin position="121"/>
        <end position="140"/>
    </location>
</feature>
<dbReference type="EMBL" id="BLLF01000608">
    <property type="protein sequence ID" value="GFH13405.1"/>
    <property type="molecule type" value="Genomic_DNA"/>
</dbReference>
<feature type="transmembrane region" description="Helical" evidence="9">
    <location>
        <begin position="71"/>
        <end position="89"/>
    </location>
</feature>
<keyword evidence="6 9" id="KW-0472">Membrane</keyword>
<feature type="transmembrane region" description="Helical" evidence="9">
    <location>
        <begin position="42"/>
        <end position="64"/>
    </location>
</feature>
<evidence type="ECO:0000256" key="2">
    <source>
        <dbReference type="ARBA" id="ARBA00022448"/>
    </source>
</evidence>
<proteinExistence type="inferred from homology"/>
<evidence type="ECO:0000313" key="12">
    <source>
        <dbReference type="Proteomes" id="UP000485058"/>
    </source>
</evidence>
<keyword evidence="3" id="KW-1003">Cell membrane</keyword>
<evidence type="ECO:0000256" key="3">
    <source>
        <dbReference type="ARBA" id="ARBA00022475"/>
    </source>
</evidence>
<accession>A0A699YW25</accession>
<dbReference type="AlphaFoldDB" id="A0A699YW25"/>
<evidence type="ECO:0000313" key="11">
    <source>
        <dbReference type="EMBL" id="GFH13405.1"/>
    </source>
</evidence>
<protein>
    <submittedName>
        <fullName evidence="11">Uncharacterized protein</fullName>
    </submittedName>
</protein>
<comment type="subcellular location">
    <subcellularLocation>
        <location evidence="1">Cell membrane</location>
        <topology evidence="1">Multi-pass membrane protein</topology>
    </subcellularLocation>
</comment>
<dbReference type="PANTHER" id="PTHR45826">
    <property type="entry name" value="POLYAMINE TRANSPORTER PUT1"/>
    <property type="match status" value="1"/>
</dbReference>
<dbReference type="Proteomes" id="UP000485058">
    <property type="component" value="Unassembled WGS sequence"/>
</dbReference>
<feature type="signal peptide" evidence="10">
    <location>
        <begin position="1"/>
        <end position="22"/>
    </location>
</feature>
<dbReference type="FunFam" id="1.20.1740.10:FF:000041">
    <property type="entry name" value="Amino acid permease, putative"/>
    <property type="match status" value="1"/>
</dbReference>
<comment type="similarity">
    <text evidence="7">Belongs to the amino acid-polyamine-organocation (APC) superfamily. Polyamine:cation symporter (PHS) (TC 2.A.3.12) family.</text>
</comment>
<comment type="caution">
    <text evidence="11">The sequence shown here is derived from an EMBL/GenBank/DDBJ whole genome shotgun (WGS) entry which is preliminary data.</text>
</comment>
<evidence type="ECO:0000256" key="10">
    <source>
        <dbReference type="SAM" id="SignalP"/>
    </source>
</evidence>
<dbReference type="GO" id="GO:0005886">
    <property type="term" value="C:plasma membrane"/>
    <property type="evidence" value="ECO:0007669"/>
    <property type="project" value="UniProtKB-SubCell"/>
</dbReference>
<dbReference type="Gene3D" id="1.20.1740.10">
    <property type="entry name" value="Amino acid/polyamine transporter I"/>
    <property type="match status" value="1"/>
</dbReference>
<dbReference type="PANTHER" id="PTHR45826:SF2">
    <property type="entry name" value="AMINO ACID TRANSPORTER"/>
    <property type="match status" value="1"/>
</dbReference>
<feature type="non-terminal residue" evidence="11">
    <location>
        <position position="497"/>
    </location>
</feature>
<feature type="transmembrane region" description="Helical" evidence="9">
    <location>
        <begin position="316"/>
        <end position="337"/>
    </location>
</feature>
<keyword evidence="10" id="KW-0732">Signal</keyword>
<dbReference type="Pfam" id="PF13520">
    <property type="entry name" value="AA_permease_2"/>
    <property type="match status" value="1"/>
</dbReference>
<sequence>AVSAAGPLLTVLGFIILPLVWSVPEALVTAELSTAFPENSGYVAWVTAAFGPYWGFLEGLWSWLSGVTDNSLYPVMLAANLQLFFPVLGEEGPTRSIFVVGLCLALSYFNYRGLTVVGHSLVASALAVLLPFVLMSALAIPKVRPANWTVVDWDTVNWGTFINVMFWNLNYWDSVSTLAGEVSNPSKTFPRAMLLAVLLVVVMYLVPALTALGVAEPGASGDDWGLGYYAKVAKDLGGSWLAVWVLFAAAFSQVGQYQAEMASDSYQLQGMAERGFLPLVLARRSPHGTPTLGIILSSAGVLVLSCLSFVEIVELLNAIYCLAELLEFAAFIWLRIAQPDLPRPYRVPLPTWGCILMLLPASLLLMFVLVLPFANRSWTTVGATVGAIVLGIVLYPLLQVARRRGWCEFSDFHFDADHVYGPRVPCSASWPEHNYGVVGVNGGSDEGEGEDGEREALLGEQVKVWKQSCDFSLSRETSSQHPAQLSHRALSTPPAVA</sequence>
<dbReference type="InterPro" id="IPR044566">
    <property type="entry name" value="RMV1-like"/>
</dbReference>
<reference evidence="11 12" key="1">
    <citation type="submission" date="2020-02" db="EMBL/GenBank/DDBJ databases">
        <title>Draft genome sequence of Haematococcus lacustris strain NIES-144.</title>
        <authorList>
            <person name="Morimoto D."/>
            <person name="Nakagawa S."/>
            <person name="Yoshida T."/>
            <person name="Sawayama S."/>
        </authorList>
    </citation>
    <scope>NUCLEOTIDE SEQUENCE [LARGE SCALE GENOMIC DNA]</scope>
    <source>
        <strain evidence="11 12">NIES-144</strain>
    </source>
</reference>
<dbReference type="InterPro" id="IPR002293">
    <property type="entry name" value="AA/rel_permease1"/>
</dbReference>
<evidence type="ECO:0000256" key="8">
    <source>
        <dbReference type="SAM" id="MobiDB-lite"/>
    </source>
</evidence>
<feature type="transmembrane region" description="Helical" evidence="9">
    <location>
        <begin position="291"/>
        <end position="310"/>
    </location>
</feature>
<keyword evidence="12" id="KW-1185">Reference proteome</keyword>
<evidence type="ECO:0000256" key="7">
    <source>
        <dbReference type="ARBA" id="ARBA00024041"/>
    </source>
</evidence>
<evidence type="ECO:0000256" key="4">
    <source>
        <dbReference type="ARBA" id="ARBA00022692"/>
    </source>
</evidence>
<evidence type="ECO:0000256" key="1">
    <source>
        <dbReference type="ARBA" id="ARBA00004651"/>
    </source>
</evidence>
<dbReference type="GO" id="GO:0015203">
    <property type="term" value="F:polyamine transmembrane transporter activity"/>
    <property type="evidence" value="ECO:0007669"/>
    <property type="project" value="UniProtKB-ARBA"/>
</dbReference>
<feature type="transmembrane region" description="Helical" evidence="9">
    <location>
        <begin position="377"/>
        <end position="398"/>
    </location>
</feature>
<feature type="non-terminal residue" evidence="11">
    <location>
        <position position="1"/>
    </location>
</feature>
<evidence type="ECO:0000256" key="9">
    <source>
        <dbReference type="SAM" id="Phobius"/>
    </source>
</evidence>
<keyword evidence="2" id="KW-0813">Transport</keyword>
<evidence type="ECO:0000256" key="6">
    <source>
        <dbReference type="ARBA" id="ARBA00023136"/>
    </source>
</evidence>
<feature type="transmembrane region" description="Helical" evidence="9">
    <location>
        <begin position="232"/>
        <end position="251"/>
    </location>
</feature>
<keyword evidence="4 9" id="KW-0812">Transmembrane</keyword>
<feature type="region of interest" description="Disordered" evidence="8">
    <location>
        <begin position="475"/>
        <end position="497"/>
    </location>
</feature>
<name>A0A699YW25_HAELA</name>
<evidence type="ECO:0000256" key="5">
    <source>
        <dbReference type="ARBA" id="ARBA00022989"/>
    </source>
</evidence>
<gene>
    <name evidence="11" type="ORF">HaLaN_09283</name>
</gene>
<keyword evidence="5 9" id="KW-1133">Transmembrane helix</keyword>